<dbReference type="InterPro" id="IPR013022">
    <property type="entry name" value="Xyl_isomerase-like_TIM-brl"/>
</dbReference>
<dbReference type="Pfam" id="PF01261">
    <property type="entry name" value="AP_endonuc_2"/>
    <property type="match status" value="1"/>
</dbReference>
<dbReference type="PANTHER" id="PTHR12110">
    <property type="entry name" value="HYDROXYPYRUVATE ISOMERASE"/>
    <property type="match status" value="1"/>
</dbReference>
<sequence length="256" mass="28753">MTELKAGAQLFTVREFTKTINGVADAFKKSMEIGYKGVQISGFGDVNPGDVAHLAADNGLTIAGTHFGWNEFLGDLDRVIETHQLWGCCHAAIGGLPKEYASLDGLDRFVSELRPIAEKLNSAGISFSYHNHNHELIRYEGLTWLERLYKQASSEILKAELDVYWLVAGGSDPIQWILDLGDRQPAIHFKDMQVDRDRIQRFSEVGEGNLNWPKIIDACRKVGVEWAFVEQDQCYGKDPFDCLAISYRHMQEMGIG</sequence>
<evidence type="ECO:0000313" key="2">
    <source>
        <dbReference type="EMBL" id="AWT59804.1"/>
    </source>
</evidence>
<dbReference type="Proteomes" id="UP000247465">
    <property type="component" value="Chromosome"/>
</dbReference>
<evidence type="ECO:0000259" key="1">
    <source>
        <dbReference type="Pfam" id="PF01261"/>
    </source>
</evidence>
<dbReference type="Gene3D" id="3.20.20.150">
    <property type="entry name" value="Divalent-metal-dependent TIM barrel enzymes"/>
    <property type="match status" value="1"/>
</dbReference>
<dbReference type="SUPFAM" id="SSF51658">
    <property type="entry name" value="Xylose isomerase-like"/>
    <property type="match status" value="1"/>
</dbReference>
<dbReference type="PANTHER" id="PTHR12110:SF41">
    <property type="entry name" value="INOSOSE DEHYDRATASE"/>
    <property type="match status" value="1"/>
</dbReference>
<dbReference type="EMBL" id="CP029803">
    <property type="protein sequence ID" value="AWT59804.1"/>
    <property type="molecule type" value="Genomic_DNA"/>
</dbReference>
<accession>A0A2Z4AHP6</accession>
<gene>
    <name evidence="2" type="ORF">DF168_00999</name>
</gene>
<reference evidence="2 3" key="1">
    <citation type="submission" date="2018-06" db="EMBL/GenBank/DDBJ databases">
        <title>Draft Genome Sequence of a Novel Marine Bacterium Related to the Verrucomicrobia.</title>
        <authorList>
            <person name="Vosseberg J."/>
            <person name="Martijn J."/>
            <person name="Ettema T.J.G."/>
        </authorList>
    </citation>
    <scope>NUCLEOTIDE SEQUENCE [LARGE SCALE GENOMIC DNA]</scope>
    <source>
        <strain evidence="2">TARA_B100001123</strain>
    </source>
</reference>
<protein>
    <recommendedName>
        <fullName evidence="1">Xylose isomerase-like TIM barrel domain-containing protein</fullName>
    </recommendedName>
</protein>
<feature type="domain" description="Xylose isomerase-like TIM barrel" evidence="1">
    <location>
        <begin position="32"/>
        <end position="230"/>
    </location>
</feature>
<name>A0A2Z4AHP6_9BACT</name>
<dbReference type="AlphaFoldDB" id="A0A2Z4AHP6"/>
<dbReference type="KEGG" id="mtar:DF168_00999"/>
<proteinExistence type="predicted"/>
<dbReference type="InterPro" id="IPR036237">
    <property type="entry name" value="Xyl_isomerase-like_sf"/>
</dbReference>
<dbReference type="InterPro" id="IPR050312">
    <property type="entry name" value="IolE/XylAMocC-like"/>
</dbReference>
<evidence type="ECO:0000313" key="3">
    <source>
        <dbReference type="Proteomes" id="UP000247465"/>
    </source>
</evidence>
<organism evidence="2 3">
    <name type="scientific">Candidatus Moanibacter tarae</name>
    <dbReference type="NCBI Taxonomy" id="2200854"/>
    <lineage>
        <taxon>Bacteria</taxon>
        <taxon>Pseudomonadati</taxon>
        <taxon>Verrucomicrobiota</taxon>
        <taxon>Opitutia</taxon>
        <taxon>Puniceicoccales</taxon>
        <taxon>Puniceicoccales incertae sedis</taxon>
        <taxon>Candidatus Moanibacter</taxon>
    </lineage>
</organism>